<proteinExistence type="predicted"/>
<keyword evidence="4" id="KW-1185">Reference proteome</keyword>
<protein>
    <submittedName>
        <fullName evidence="3">Uncharacterized protein</fullName>
    </submittedName>
</protein>
<dbReference type="AlphaFoldDB" id="A0A197KGM6"/>
<evidence type="ECO:0000313" key="3">
    <source>
        <dbReference type="EMBL" id="OAQ35826.1"/>
    </source>
</evidence>
<evidence type="ECO:0000256" key="1">
    <source>
        <dbReference type="SAM" id="MobiDB-lite"/>
    </source>
</evidence>
<keyword evidence="2" id="KW-0732">Signal</keyword>
<dbReference type="Proteomes" id="UP000078512">
    <property type="component" value="Unassembled WGS sequence"/>
</dbReference>
<feature type="chain" id="PRO_5008276894" evidence="2">
    <location>
        <begin position="23"/>
        <end position="104"/>
    </location>
</feature>
<dbReference type="EMBL" id="KV442013">
    <property type="protein sequence ID" value="OAQ35826.1"/>
    <property type="molecule type" value="Genomic_DNA"/>
</dbReference>
<reference evidence="3 4" key="1">
    <citation type="submission" date="2016-05" db="EMBL/GenBank/DDBJ databases">
        <title>Genome sequencing reveals origins of a unique bacterial endosymbiosis in the earliest lineages of terrestrial Fungi.</title>
        <authorList>
            <consortium name="DOE Joint Genome Institute"/>
            <person name="Uehling J."/>
            <person name="Gryganskyi A."/>
            <person name="Hameed K."/>
            <person name="Tschaplinski T."/>
            <person name="Misztal P."/>
            <person name="Wu S."/>
            <person name="Desiro A."/>
            <person name="Vande Pol N."/>
            <person name="Du Z.-Y."/>
            <person name="Zienkiewicz A."/>
            <person name="Zienkiewicz K."/>
            <person name="Morin E."/>
            <person name="Tisserant E."/>
            <person name="Splivallo R."/>
            <person name="Hainaut M."/>
            <person name="Henrissat B."/>
            <person name="Ohm R."/>
            <person name="Kuo A."/>
            <person name="Yan J."/>
            <person name="Lipzen A."/>
            <person name="Nolan M."/>
            <person name="Labutti K."/>
            <person name="Barry K."/>
            <person name="Goldstein A."/>
            <person name="Labbe J."/>
            <person name="Schadt C."/>
            <person name="Tuskan G."/>
            <person name="Grigoriev I."/>
            <person name="Martin F."/>
            <person name="Vilgalys R."/>
            <person name="Bonito G."/>
        </authorList>
    </citation>
    <scope>NUCLEOTIDE SEQUENCE [LARGE SCALE GENOMIC DNA]</scope>
    <source>
        <strain evidence="3 4">AG-77</strain>
    </source>
</reference>
<sequence length="104" mass="11363">MRVTSIILSLVSFAACTTLATAATGVFSYRYDLSESGNMENPASGTCINVPEASDDTPADSPKDDTDRGVTLFLDFDCEGETKYDLRAHKSLSSRLKFRSVKFH</sequence>
<evidence type="ECO:0000256" key="2">
    <source>
        <dbReference type="SAM" id="SignalP"/>
    </source>
</evidence>
<gene>
    <name evidence="3" type="ORF">K457DRAFT_13054</name>
</gene>
<dbReference type="PROSITE" id="PS51257">
    <property type="entry name" value="PROKAR_LIPOPROTEIN"/>
    <property type="match status" value="1"/>
</dbReference>
<evidence type="ECO:0000313" key="4">
    <source>
        <dbReference type="Proteomes" id="UP000078512"/>
    </source>
</evidence>
<organism evidence="3 4">
    <name type="scientific">Linnemannia elongata AG-77</name>
    <dbReference type="NCBI Taxonomy" id="1314771"/>
    <lineage>
        <taxon>Eukaryota</taxon>
        <taxon>Fungi</taxon>
        <taxon>Fungi incertae sedis</taxon>
        <taxon>Mucoromycota</taxon>
        <taxon>Mortierellomycotina</taxon>
        <taxon>Mortierellomycetes</taxon>
        <taxon>Mortierellales</taxon>
        <taxon>Mortierellaceae</taxon>
        <taxon>Linnemannia</taxon>
    </lineage>
</organism>
<accession>A0A197KGM6</accession>
<feature type="signal peptide" evidence="2">
    <location>
        <begin position="1"/>
        <end position="22"/>
    </location>
</feature>
<feature type="region of interest" description="Disordered" evidence="1">
    <location>
        <begin position="42"/>
        <end position="66"/>
    </location>
</feature>
<name>A0A197KGM6_9FUNG</name>